<organism evidence="1 2">
    <name type="scientific">Aspergillus indologenus CBS 114.80</name>
    <dbReference type="NCBI Taxonomy" id="1450541"/>
    <lineage>
        <taxon>Eukaryota</taxon>
        <taxon>Fungi</taxon>
        <taxon>Dikarya</taxon>
        <taxon>Ascomycota</taxon>
        <taxon>Pezizomycotina</taxon>
        <taxon>Eurotiomycetes</taxon>
        <taxon>Eurotiomycetidae</taxon>
        <taxon>Eurotiales</taxon>
        <taxon>Aspergillaceae</taxon>
        <taxon>Aspergillus</taxon>
        <taxon>Aspergillus subgen. Circumdati</taxon>
    </lineage>
</organism>
<evidence type="ECO:0000313" key="2">
    <source>
        <dbReference type="Proteomes" id="UP000248817"/>
    </source>
</evidence>
<evidence type="ECO:0000313" key="1">
    <source>
        <dbReference type="EMBL" id="PYI34746.1"/>
    </source>
</evidence>
<accession>A0A2V5JF73</accession>
<keyword evidence="2" id="KW-1185">Reference proteome</keyword>
<proteinExistence type="predicted"/>
<protein>
    <submittedName>
        <fullName evidence="1">Uncharacterized protein</fullName>
    </submittedName>
</protein>
<reference evidence="1 2" key="1">
    <citation type="submission" date="2018-02" db="EMBL/GenBank/DDBJ databases">
        <title>The genomes of Aspergillus section Nigri reveals drivers in fungal speciation.</title>
        <authorList>
            <consortium name="DOE Joint Genome Institute"/>
            <person name="Vesth T.C."/>
            <person name="Nybo J."/>
            <person name="Theobald S."/>
            <person name="Brandl J."/>
            <person name="Frisvad J.C."/>
            <person name="Nielsen K.F."/>
            <person name="Lyhne E.K."/>
            <person name="Kogle M.E."/>
            <person name="Kuo A."/>
            <person name="Riley R."/>
            <person name="Clum A."/>
            <person name="Nolan M."/>
            <person name="Lipzen A."/>
            <person name="Salamov A."/>
            <person name="Henrissat B."/>
            <person name="Wiebenga A."/>
            <person name="De vries R.P."/>
            <person name="Grigoriev I.V."/>
            <person name="Mortensen U.H."/>
            <person name="Andersen M.R."/>
            <person name="Baker S.E."/>
        </authorList>
    </citation>
    <scope>NUCLEOTIDE SEQUENCE [LARGE SCALE GENOMIC DNA]</scope>
    <source>
        <strain evidence="1 2">CBS 114.80</strain>
    </source>
</reference>
<gene>
    <name evidence="1" type="ORF">BP00DRAFT_23600</name>
</gene>
<dbReference type="Proteomes" id="UP000248817">
    <property type="component" value="Unassembled WGS sequence"/>
</dbReference>
<sequence length="154" mass="17168">MTQPIDYGVQGRDGMSSWLGYSAKSPTGSASTNVIGDLPRRVRWQMLLHELNRSRSSMSGCHSTPAHLGSSSYFVHRGGRWIDPSNGYVRRLEHREQTGYSLLHHVWRLGVGCVHSATSATRHNVCEPTDDDFCRTQSACINPKEKKLRSMAGP</sequence>
<name>A0A2V5JF73_9EURO</name>
<dbReference type="EMBL" id="KZ825473">
    <property type="protein sequence ID" value="PYI34746.1"/>
    <property type="molecule type" value="Genomic_DNA"/>
</dbReference>
<dbReference type="AlphaFoldDB" id="A0A2V5JF73"/>